<evidence type="ECO:0000259" key="5">
    <source>
        <dbReference type="SMART" id="SM00355"/>
    </source>
</evidence>
<dbReference type="SMART" id="SM00320">
    <property type="entry name" value="WD40"/>
    <property type="match status" value="3"/>
</dbReference>
<feature type="region of interest" description="Disordered" evidence="4">
    <location>
        <begin position="256"/>
        <end position="276"/>
    </location>
</feature>
<feature type="region of interest" description="Disordered" evidence="4">
    <location>
        <begin position="176"/>
        <end position="235"/>
    </location>
</feature>
<comment type="subcellular location">
    <subcellularLocation>
        <location evidence="1">Nucleus</location>
    </subcellularLocation>
</comment>
<dbReference type="VEuPathDB" id="VectorBase:AALB010074"/>
<accession>A0A182FU40</accession>
<feature type="compositionally biased region" description="Low complexity" evidence="4">
    <location>
        <begin position="1253"/>
        <end position="1262"/>
    </location>
</feature>
<feature type="region of interest" description="Disordered" evidence="4">
    <location>
        <begin position="1593"/>
        <end position="1630"/>
    </location>
</feature>
<feature type="region of interest" description="Disordered" evidence="4">
    <location>
        <begin position="1246"/>
        <end position="1273"/>
    </location>
</feature>
<dbReference type="SMART" id="SM00355">
    <property type="entry name" value="ZnF_C2H2"/>
    <property type="match status" value="3"/>
</dbReference>
<feature type="region of interest" description="Disordered" evidence="4">
    <location>
        <begin position="1364"/>
        <end position="1387"/>
    </location>
</feature>
<feature type="region of interest" description="Disordered" evidence="4">
    <location>
        <begin position="2247"/>
        <end position="2291"/>
    </location>
</feature>
<evidence type="ECO:0000256" key="4">
    <source>
        <dbReference type="SAM" id="MobiDB-lite"/>
    </source>
</evidence>
<dbReference type="PANTHER" id="PTHR15052:SF2">
    <property type="entry name" value="GENERAL TRANSCRIPTION FACTOR 3C POLYPEPTIDE 2"/>
    <property type="match status" value="1"/>
</dbReference>
<feature type="domain" description="C2H2-type" evidence="5">
    <location>
        <begin position="2227"/>
        <end position="2250"/>
    </location>
</feature>
<feature type="compositionally biased region" description="Acidic residues" evidence="4">
    <location>
        <begin position="1077"/>
        <end position="1100"/>
    </location>
</feature>
<feature type="region of interest" description="Disordered" evidence="4">
    <location>
        <begin position="1654"/>
        <end position="1846"/>
    </location>
</feature>
<feature type="compositionally biased region" description="Low complexity" evidence="4">
    <location>
        <begin position="1616"/>
        <end position="1630"/>
    </location>
</feature>
<keyword evidence="3" id="KW-0539">Nucleus</keyword>
<dbReference type="InterPro" id="IPR036322">
    <property type="entry name" value="WD40_repeat_dom_sf"/>
</dbReference>
<dbReference type="GO" id="GO:0006383">
    <property type="term" value="P:transcription by RNA polymerase III"/>
    <property type="evidence" value="ECO:0007669"/>
    <property type="project" value="TreeGrafter"/>
</dbReference>
<sequence length="3213" mass="348003">MDRLAGSKNPPTKAGQPATMTPPQLPGTVPQKNIVRTIRIDPSKMGAGLQSQLLASVSTARNAKRISFAAAAAAAAPASPAAAAVTEATATATVVSDSVPTFPATATPAPTSLATAGEPDPAADDSASRDRMAHHTELSIDDDAGPTAKPPPAVGASAVLFRRKKVVPIVVAKKLAKKPSSAPTPTPVAKTEGAETEPQKSPIRTESTQSEALEQIGVESASPSAAPTQPKPVAFRRVKPKVSLATAMKPAKTVTNRIDPSKDSTPEVTDGSQRHGSLATVEVAPKISVEAEVVAEDSLSRASFASLHMKPNPVTNEAAVSQEQVIAIESHREETVDTVVASHARSEPIKDGSRIVESETATPGDLAPEDLAANNLLLDRKIDLAKVENTSGAIGNVHEIAVPTHPDKENVTHPHTLHTTSGTSNHPGLPCTTLATSDCNRPREETIKKIPVDEKSQSAITAKTTSTSTPTSGSKTIKRTFSLGKLLPPELANKLKNSLVQTSSTKRKPAATPVASRTNTAFEQGSDKEALPIPYNEVTKQTVLPLDGLPVKSSGSSATVPCSHVSSGVPSMVELASKNDFTGSVESSPTPEAPCSLEKKVVAEGTGKDETTAVTSISGTSKQIRKIRYLTPSQKQLFMKCLSKGGAKPSTDSGTLQKSDTEPEVLPRPLSKEDNSIKLPEATCSNKSEELEDSSIKATPATTHPLLQSQATVLTTSANTPSTPPVQQKLRIISQIILPSINFTPTKPSQLSSSGPATGTAGSPEICSSAFAPFPSRSPPSPTANPTVGSSNLIKPGSALPFLVSPDFRLMHIPFSSTPMPQQRQNDVVPMAGGSGSKPIVPHSYPGAASEMYPKILVLHRPGLGKVEAAPISTPQPTVPRIVIDRSYIGETEQPMECTSSIDLDEPMGEHEQSLKGCSETIRDMLRRKALKNLHDRGEQVPEAEKAGSSKEQLQLPVARYGRCYSNSAANKSRSTANTGTPYISVATVDGRKEYVKLEDHITRNTKVTSEPREVKPFIISTVDADGKNSDNEFYGYSDKMIEWENAKVDAKIRYIDRVVEQMIPIPARDGQTTSESDSDDGSIDESVDVGSDTEETIDEPETVTTLNDASSTVASFSLESATLVPQDLRLINTNAQNSAVIDIHNAPIIIPLGGQKTLVIPAPQSEATITHEPNTPVVAETCLPQPLQQQQELQNNNVNIEEAPTTSVPGVDDLNEKCAVSDTEQQEYTAVDAILDFENARKEGNFEEARDSSSSNNASNNTTPEKVPPSSVCTLELETSCTSGVGDGSDKKAPKKSSRKRRDGFVELLLRHVNYDSLIGELVEREKKVYGITNLGTSDESEAEQLQRSPLEKYIRERARTTFSVKKEPDTSPSLPKLDEVSDGTDDDMDVELVSEILKPFVRDPERDLSTVFREQTKTEAPNETPNEGTYTPNNDRSNVLIQRNEQSLTADCLEPEMEDAEVKRSVETMSRNQMMTNTESAQSGEPAVALHKTLDSDTANGLEAMVSEVCESIPIGKQSDSILEDIPQSDEPDSVPVEPIMNAEEGTAPPHFDPIAEDTQPLSVEPSLEVISQPLATDASEATVDKVLENTVPPSESTSDTFSIAGPKQGANCSSRQAQKTSSSSIISPFSVSKETVDEVVSDCSSPGFSNFEDTVIEDLPPTEDVAGSNRKRRRNDSVTKEALIEDEILMPARKLRPRQTPVHQSTPKRGRSGRKHEVSDLSVKESTRSKISEVTTIVEPLEEKANMQSSRESLLEKGKGRKRRSKKRQRRGSGIRSISSSSSSCGSRSRSSSNDRNAKVDHDDFNSSSDNCNGSTSRGSVKNRKKMLRKKRQSKTAGKSGNSLLDVVRSAGLKISASMTPRVTSSDASVTAPTAATSSTTSTSNTSKTLDSDEQFVISEVVPGSGQPLAERVMEIVNVHTTHVLPEATSPGQAVPKKRGRKSTAELRPLKPKEEEKQKVSIAEAANGEATAAAASTGADHRSTYECARCSKTIPAKNWDEHFNLHNGLTYRVGIDNELALNDLSVAAMLLQRFMKRFKRTELTCEQCGDRKKSYMGMASHMGRCGIPQEQLVAAKVRCEHCNRLMLPISMTVHLANHCQVLKTKQRLEDSKEQQSQVGELAPLIVEQTASGRLKRQSVACAEQKIKKIVQETTSTTPKELLISISPGMISPGTRKLWETQIKFKGAAKCMYNKCTFTANTKEELETHHGKCWVGAESNADTFFECAICCQQSPRRERIRKHIQRQHPKELEEAGGSASDSDGFVGQTDGSETTDDSGSGTATDADDSYRAELRLKRAKIAAANFSKRGKGRPTPVSRKAATPLAKTSASVNDSMDIDDSLMGDKDELEVYKDMILDEAYEYKSQKVDFSQTCIKLMRQFHREMYGTRLLFEHLQPHAELRLLSQQAVKEYLPRSTRSMRYRLRQVKTYDERYNDSLSDGWERLQTFRSQLLGGQESVFYCGGPVTAMAWLPMPCEELTDQQPRNQSKTPPDQILAIACKSSYDEYYNGEQLAARPQRKCLIQIWNTGPLLNTLLSKKVPMKTPPQFSFAIACDFGPIFQLAFCPSGCYNDRSEGDSIERLGLLAATGSDGDVYVFSLNRTLVQPTKGSIAPRILNLLPVLRLSLTLTIPRQSPTADYTGHATLKIVWSRARGHAVFAAGFSNGVVAVWNLESRSSLLRGVKGGIPTLLPTHKLLHSCSGAITALDLHYDDNSRYLAVANSDRRLKVYDLGSGQHLPPEVCSLSVRSRCSAARWMTHFPVLMLVFDDIFALDRCSLTVHQPREIGYRLFPALPFAAEATDLAPNDWLGLNAVSTDGGDVLSHRPMPFVYHVHERKVIQMLTSTTTVRLSEGDKEVDLSTYEAYAEHCGILFSDTDRVRDRSDTKSLQVKVLRRAPVDKYSVTRTTQVSFNPNSSSFYYYAIGYQAGFVRIQKRLSVFYCRATPSSGSAPVFSGEFCDEDVVSPSSPVEPSPMVVSSLCPSAPGSADGVVETAESAVDVDELSPFLPRRFFLCFFFSTSPVSFSSSTKLYLSFTFGFLVTYRSVVLAISSAVLGSPVLKYPNAMTCVLYLSFIATSSTSRFLYASNTIQMCGGSGTGSGGRKCSTPGMMSRGHASSSNVSFDTFCDESDEVVVAIELPLFCGGSLATMRHVPSMYCISSGSIMRGITFSTLPSASNTSTGSVMIFTYAPITSSGVRVSPSFSFHTYAWMSL</sequence>
<evidence type="ECO:0000256" key="2">
    <source>
        <dbReference type="ARBA" id="ARBA00023163"/>
    </source>
</evidence>
<feature type="compositionally biased region" description="Low complexity" evidence="4">
    <location>
        <begin position="1777"/>
        <end position="1795"/>
    </location>
</feature>
<dbReference type="EnsemblMetazoa" id="AALB010074-RA">
    <property type="protein sequence ID" value="AALB010074-PA"/>
    <property type="gene ID" value="AALB010074"/>
</dbReference>
<feature type="compositionally biased region" description="Polar residues" evidence="4">
    <location>
        <begin position="1420"/>
        <end position="1438"/>
    </location>
</feature>
<evidence type="ECO:0000313" key="7">
    <source>
        <dbReference type="Proteomes" id="UP000069272"/>
    </source>
</evidence>
<evidence type="ECO:0000313" key="6">
    <source>
        <dbReference type="EnsemblMetazoa" id="AALB010074-PA"/>
    </source>
</evidence>
<feature type="compositionally biased region" description="Polar residues" evidence="4">
    <location>
        <begin position="1809"/>
        <end position="1823"/>
    </location>
</feature>
<feature type="compositionally biased region" description="Basic and acidic residues" evidence="4">
    <location>
        <begin position="1718"/>
        <end position="1734"/>
    </location>
</feature>
<feature type="compositionally biased region" description="Polar residues" evidence="4">
    <location>
        <begin position="202"/>
        <end position="212"/>
    </location>
</feature>
<proteinExistence type="predicted"/>
<feature type="region of interest" description="Disordered" evidence="4">
    <location>
        <begin position="643"/>
        <end position="704"/>
    </location>
</feature>
<dbReference type="InterPro" id="IPR015943">
    <property type="entry name" value="WD40/YVTN_repeat-like_dom_sf"/>
</dbReference>
<feature type="region of interest" description="Disordered" evidence="4">
    <location>
        <begin position="453"/>
        <end position="476"/>
    </location>
</feature>
<feature type="region of interest" description="Disordered" evidence="4">
    <location>
        <begin position="100"/>
        <end position="132"/>
    </location>
</feature>
<dbReference type="InterPro" id="IPR013087">
    <property type="entry name" value="Znf_C2H2_type"/>
</dbReference>
<feature type="compositionally biased region" description="Low complexity" evidence="4">
    <location>
        <begin position="2271"/>
        <end position="2286"/>
    </location>
</feature>
<feature type="compositionally biased region" description="Low complexity" evidence="4">
    <location>
        <begin position="457"/>
        <end position="475"/>
    </location>
</feature>
<dbReference type="VEuPathDB" id="VectorBase:AALB20_029210"/>
<keyword evidence="2" id="KW-0804">Transcription</keyword>
<feature type="compositionally biased region" description="Polar residues" evidence="4">
    <location>
        <begin position="266"/>
        <end position="275"/>
    </location>
</feature>
<feature type="compositionally biased region" description="Low complexity" evidence="4">
    <location>
        <begin position="752"/>
        <end position="775"/>
    </location>
</feature>
<keyword evidence="7" id="KW-1185">Reference proteome</keyword>
<dbReference type="SUPFAM" id="SSF50978">
    <property type="entry name" value="WD40 repeat-like"/>
    <property type="match status" value="1"/>
</dbReference>
<feature type="region of interest" description="Disordered" evidence="4">
    <location>
        <begin position="1066"/>
        <end position="1100"/>
    </location>
</feature>
<feature type="compositionally biased region" description="Basic residues" evidence="4">
    <location>
        <begin position="1824"/>
        <end position="1837"/>
    </location>
</feature>
<dbReference type="GO" id="GO:0000127">
    <property type="term" value="C:transcription factor TFIIIC complex"/>
    <property type="evidence" value="ECO:0007669"/>
    <property type="project" value="TreeGrafter"/>
</dbReference>
<feature type="compositionally biased region" description="Low complexity" evidence="4">
    <location>
        <begin position="1867"/>
        <end position="1892"/>
    </location>
</feature>
<evidence type="ECO:0000256" key="3">
    <source>
        <dbReference type="ARBA" id="ARBA00023242"/>
    </source>
</evidence>
<feature type="compositionally biased region" description="Basic and acidic residues" evidence="4">
    <location>
        <begin position="1946"/>
        <end position="1962"/>
    </location>
</feature>
<feature type="compositionally biased region" description="Basic residues" evidence="4">
    <location>
        <begin position="1762"/>
        <end position="1776"/>
    </location>
</feature>
<feature type="compositionally biased region" description="Polar residues" evidence="4">
    <location>
        <begin position="417"/>
        <end position="426"/>
    </location>
</feature>
<dbReference type="Gene3D" id="2.130.10.10">
    <property type="entry name" value="YVTN repeat-like/Quinoprotein amine dehydrogenase"/>
    <property type="match status" value="1"/>
</dbReference>
<feature type="compositionally biased region" description="Polar residues" evidence="4">
    <location>
        <begin position="1594"/>
        <end position="1604"/>
    </location>
</feature>
<feature type="compositionally biased region" description="Basic and acidic residues" evidence="4">
    <location>
        <begin position="1799"/>
        <end position="1808"/>
    </location>
</feature>
<dbReference type="STRING" id="7167.A0A182FU40"/>
<reference evidence="6" key="2">
    <citation type="submission" date="2022-08" db="UniProtKB">
        <authorList>
            <consortium name="EnsemblMetazoa"/>
        </authorList>
    </citation>
    <scope>IDENTIFICATION</scope>
    <source>
        <strain evidence="6">STECLA/ALBI9_A</strain>
    </source>
</reference>
<organism evidence="6 7">
    <name type="scientific">Anopheles albimanus</name>
    <name type="common">New world malaria mosquito</name>
    <dbReference type="NCBI Taxonomy" id="7167"/>
    <lineage>
        <taxon>Eukaryota</taxon>
        <taxon>Metazoa</taxon>
        <taxon>Ecdysozoa</taxon>
        <taxon>Arthropoda</taxon>
        <taxon>Hexapoda</taxon>
        <taxon>Insecta</taxon>
        <taxon>Pterygota</taxon>
        <taxon>Neoptera</taxon>
        <taxon>Endopterygota</taxon>
        <taxon>Diptera</taxon>
        <taxon>Nematocera</taxon>
        <taxon>Culicoidea</taxon>
        <taxon>Culicidae</taxon>
        <taxon>Anophelinae</taxon>
        <taxon>Anopheles</taxon>
    </lineage>
</organism>
<feature type="region of interest" description="Disordered" evidence="4">
    <location>
        <begin position="416"/>
        <end position="437"/>
    </location>
</feature>
<reference evidence="6 7" key="1">
    <citation type="journal article" date="2017" name="G3 (Bethesda)">
        <title>The Physical Genome Mapping of Anopheles albimanus Corrected Scaffold Misassemblies and Identified Interarm Rearrangements in Genus Anopheles.</title>
        <authorList>
            <person name="Artemov G.N."/>
            <person name="Peery A.N."/>
            <person name="Jiang X."/>
            <person name="Tu Z."/>
            <person name="Stegniy V.N."/>
            <person name="Sharakhova M.V."/>
            <person name="Sharakhov I.V."/>
        </authorList>
    </citation>
    <scope>NUCLEOTIDE SEQUENCE [LARGE SCALE GENOMIC DNA]</scope>
    <source>
        <strain evidence="6 7">ALBI9_A</strain>
    </source>
</reference>
<dbReference type="InterPro" id="IPR001680">
    <property type="entry name" value="WD40_rpt"/>
</dbReference>
<feature type="domain" description="C2H2-type" evidence="5">
    <location>
        <begin position="1988"/>
        <end position="2009"/>
    </location>
</feature>
<dbReference type="InterPro" id="IPR052416">
    <property type="entry name" value="GTF3C_component"/>
</dbReference>
<protein>
    <recommendedName>
        <fullName evidence="5">C2H2-type domain-containing protein</fullName>
    </recommendedName>
</protein>
<feature type="region of interest" description="Disordered" evidence="4">
    <location>
        <begin position="499"/>
        <end position="523"/>
    </location>
</feature>
<dbReference type="Proteomes" id="UP000069272">
    <property type="component" value="Chromosome 3R"/>
</dbReference>
<evidence type="ECO:0000256" key="1">
    <source>
        <dbReference type="ARBA" id="ARBA00004123"/>
    </source>
</evidence>
<dbReference type="GO" id="GO:0005634">
    <property type="term" value="C:nucleus"/>
    <property type="evidence" value="ECO:0007669"/>
    <property type="project" value="UniProtKB-SubCell"/>
</dbReference>
<feature type="compositionally biased region" description="Low complexity" evidence="4">
    <location>
        <begin position="100"/>
        <end position="120"/>
    </location>
</feature>
<feature type="region of interest" description="Disordered" evidence="4">
    <location>
        <begin position="2307"/>
        <end position="2330"/>
    </location>
</feature>
<feature type="region of interest" description="Disordered" evidence="4">
    <location>
        <begin position="1"/>
        <end position="31"/>
    </location>
</feature>
<feature type="region of interest" description="Disordered" evidence="4">
    <location>
        <begin position="1930"/>
        <end position="1962"/>
    </location>
</feature>
<feature type="region of interest" description="Disordered" evidence="4">
    <location>
        <begin position="746"/>
        <end position="792"/>
    </location>
</feature>
<dbReference type="PANTHER" id="PTHR15052">
    <property type="entry name" value="RNA POLYMERASE III TRANSCRIPTION INITIATION FACTOR COMPLEX SUBUNIT"/>
    <property type="match status" value="1"/>
</dbReference>
<feature type="domain" description="C2H2-type" evidence="5">
    <location>
        <begin position="2080"/>
        <end position="2101"/>
    </location>
</feature>
<name>A0A182FU40_ANOAL</name>
<feature type="region of interest" description="Disordered" evidence="4">
    <location>
        <begin position="1862"/>
        <end position="1894"/>
    </location>
</feature>
<feature type="region of interest" description="Disordered" evidence="4">
    <location>
        <begin position="1525"/>
        <end position="1560"/>
    </location>
</feature>
<feature type="region of interest" description="Disordered" evidence="4">
    <location>
        <begin position="1416"/>
        <end position="1438"/>
    </location>
</feature>